<evidence type="ECO:0000313" key="2">
    <source>
        <dbReference type="EMBL" id="TDH74015.1"/>
    </source>
</evidence>
<accession>A0A976ILK8</accession>
<dbReference type="GeneID" id="94347415"/>
<keyword evidence="3" id="KW-1185">Reference proteome</keyword>
<sequence>MFSTVLFLVAACAKSSYGHSMSIFTRDSTKYIASNFDEYSTIPEDIDAKRRLREAVGVDGIARDAEKTFADIRHSLDRLNKDFVRSNSFKNINPLITAEALVKQPSFYQEAFLPLITARGIKCSKDFEFATMALLGVSPGTLRQKIQVAAQQPSNIWSYQTSEYNEHFVASYKKYLDVVFMAPTISESSAFVKKHISMSIPEPSEMTYKLLNAAVIQLLQLAIRNVDDVNELAKLATSVTFKYALEHDEEFSTIMMFGNLEAWISNPVLNKLLMVHQVLLKS</sequence>
<comment type="caution">
    <text evidence="2">The sequence shown here is derived from an EMBL/GenBank/DDBJ whole genome shotgun (WGS) entry which is preliminary data.</text>
</comment>
<evidence type="ECO:0000313" key="3">
    <source>
        <dbReference type="Proteomes" id="UP000294530"/>
    </source>
</evidence>
<dbReference type="KEGG" id="blac:94347415"/>
<evidence type="ECO:0008006" key="4">
    <source>
        <dbReference type="Google" id="ProtNLM"/>
    </source>
</evidence>
<feature type="signal peptide" evidence="1">
    <location>
        <begin position="1"/>
        <end position="18"/>
    </location>
</feature>
<name>A0A976ILK8_BRELC</name>
<keyword evidence="1" id="KW-0732">Signal</keyword>
<organism evidence="2 3">
    <name type="scientific">Bremia lactucae</name>
    <name type="common">Lettuce downy mildew</name>
    <dbReference type="NCBI Taxonomy" id="4779"/>
    <lineage>
        <taxon>Eukaryota</taxon>
        <taxon>Sar</taxon>
        <taxon>Stramenopiles</taxon>
        <taxon>Oomycota</taxon>
        <taxon>Peronosporomycetes</taxon>
        <taxon>Peronosporales</taxon>
        <taxon>Peronosporaceae</taxon>
        <taxon>Bremia</taxon>
    </lineage>
</organism>
<dbReference type="AlphaFoldDB" id="A0A976ILK8"/>
<dbReference type="RefSeq" id="XP_067823513.1">
    <property type="nucleotide sequence ID" value="XM_067961744.1"/>
</dbReference>
<dbReference type="Proteomes" id="UP000294530">
    <property type="component" value="Unassembled WGS sequence"/>
</dbReference>
<proteinExistence type="predicted"/>
<feature type="chain" id="PRO_5037285107" description="RxLR effector protein" evidence="1">
    <location>
        <begin position="19"/>
        <end position="282"/>
    </location>
</feature>
<protein>
    <recommendedName>
        <fullName evidence="4">RxLR effector protein</fullName>
    </recommendedName>
</protein>
<gene>
    <name evidence="2" type="ORF">CCR75_003650</name>
</gene>
<reference evidence="2 3" key="1">
    <citation type="journal article" date="2021" name="Genome Biol.">
        <title>AFLAP: assembly-free linkage analysis pipeline using k-mers from genome sequencing data.</title>
        <authorList>
            <person name="Fletcher K."/>
            <person name="Zhang L."/>
            <person name="Gil J."/>
            <person name="Han R."/>
            <person name="Cavanaugh K."/>
            <person name="Michelmore R."/>
        </authorList>
    </citation>
    <scope>NUCLEOTIDE SEQUENCE [LARGE SCALE GENOMIC DNA]</scope>
    <source>
        <strain evidence="2 3">SF5</strain>
    </source>
</reference>
<dbReference type="EMBL" id="SHOA02000018">
    <property type="protein sequence ID" value="TDH74015.1"/>
    <property type="molecule type" value="Genomic_DNA"/>
</dbReference>
<evidence type="ECO:0000256" key="1">
    <source>
        <dbReference type="SAM" id="SignalP"/>
    </source>
</evidence>